<proteinExistence type="predicted"/>
<dbReference type="EMBL" id="JAQIZT010000004">
    <property type="protein sequence ID" value="KAJ7000068.1"/>
    <property type="molecule type" value="Genomic_DNA"/>
</dbReference>
<organism evidence="1 2">
    <name type="scientific">Populus alba x Populus x berolinensis</name>
    <dbReference type="NCBI Taxonomy" id="444605"/>
    <lineage>
        <taxon>Eukaryota</taxon>
        <taxon>Viridiplantae</taxon>
        <taxon>Streptophyta</taxon>
        <taxon>Embryophyta</taxon>
        <taxon>Tracheophyta</taxon>
        <taxon>Spermatophyta</taxon>
        <taxon>Magnoliopsida</taxon>
        <taxon>eudicotyledons</taxon>
        <taxon>Gunneridae</taxon>
        <taxon>Pentapetalae</taxon>
        <taxon>rosids</taxon>
        <taxon>fabids</taxon>
        <taxon>Malpighiales</taxon>
        <taxon>Salicaceae</taxon>
        <taxon>Saliceae</taxon>
        <taxon>Populus</taxon>
    </lineage>
</organism>
<sequence length="66" mass="7130">MVARGLNMPCRLREHGMFGPTSEKRHGVTALEDLARLVVLASCSSPSLDFTPPSQLGECMAVRTSN</sequence>
<evidence type="ECO:0000313" key="2">
    <source>
        <dbReference type="Proteomes" id="UP001164929"/>
    </source>
</evidence>
<reference evidence="1 2" key="1">
    <citation type="journal article" date="2023" name="Mol. Ecol. Resour.">
        <title>Chromosome-level genome assembly of a triploid poplar Populus alba 'Berolinensis'.</title>
        <authorList>
            <person name="Chen S."/>
            <person name="Yu Y."/>
            <person name="Wang X."/>
            <person name="Wang S."/>
            <person name="Zhang T."/>
            <person name="Zhou Y."/>
            <person name="He R."/>
            <person name="Meng N."/>
            <person name="Wang Y."/>
            <person name="Liu W."/>
            <person name="Liu Z."/>
            <person name="Liu J."/>
            <person name="Guo Q."/>
            <person name="Huang H."/>
            <person name="Sederoff R.R."/>
            <person name="Wang G."/>
            <person name="Qu G."/>
            <person name="Chen S."/>
        </authorList>
    </citation>
    <scope>NUCLEOTIDE SEQUENCE [LARGE SCALE GENOMIC DNA]</scope>
    <source>
        <strain evidence="1">SC-2020</strain>
    </source>
</reference>
<dbReference type="AlphaFoldDB" id="A0AAD6W5I3"/>
<dbReference type="Proteomes" id="UP001164929">
    <property type="component" value="Chromosome 4"/>
</dbReference>
<comment type="caution">
    <text evidence="1">The sequence shown here is derived from an EMBL/GenBank/DDBJ whole genome shotgun (WGS) entry which is preliminary data.</text>
</comment>
<accession>A0AAD6W5I3</accession>
<gene>
    <name evidence="1" type="ORF">NC653_010743</name>
</gene>
<name>A0AAD6W5I3_9ROSI</name>
<evidence type="ECO:0000313" key="1">
    <source>
        <dbReference type="EMBL" id="KAJ7000068.1"/>
    </source>
</evidence>
<keyword evidence="2" id="KW-1185">Reference proteome</keyword>
<protein>
    <submittedName>
        <fullName evidence="1">Uncharacterized protein</fullName>
    </submittedName>
</protein>